<dbReference type="InterPro" id="IPR039422">
    <property type="entry name" value="MarR/SlyA-like"/>
</dbReference>
<keyword evidence="3" id="KW-1185">Reference proteome</keyword>
<dbReference type="AlphaFoldDB" id="A0A8J3VPW2"/>
<feature type="domain" description="HTH marR-type" evidence="1">
    <location>
        <begin position="1"/>
        <end position="134"/>
    </location>
</feature>
<gene>
    <name evidence="2" type="ORF">Raf01_26860</name>
</gene>
<evidence type="ECO:0000259" key="1">
    <source>
        <dbReference type="PROSITE" id="PS50995"/>
    </source>
</evidence>
<dbReference type="EMBL" id="BONZ01000026">
    <property type="protein sequence ID" value="GIH14514.1"/>
    <property type="molecule type" value="Genomic_DNA"/>
</dbReference>
<dbReference type="PANTHER" id="PTHR33164:SF99">
    <property type="entry name" value="MARR FAMILY REGULATORY PROTEIN"/>
    <property type="match status" value="1"/>
</dbReference>
<dbReference type="SUPFAM" id="SSF46785">
    <property type="entry name" value="Winged helix' DNA-binding domain"/>
    <property type="match status" value="1"/>
</dbReference>
<dbReference type="PANTHER" id="PTHR33164">
    <property type="entry name" value="TRANSCRIPTIONAL REGULATOR, MARR FAMILY"/>
    <property type="match status" value="1"/>
</dbReference>
<evidence type="ECO:0000313" key="2">
    <source>
        <dbReference type="EMBL" id="GIH14514.1"/>
    </source>
</evidence>
<dbReference type="InterPro" id="IPR036388">
    <property type="entry name" value="WH-like_DNA-bd_sf"/>
</dbReference>
<dbReference type="Gene3D" id="1.10.10.10">
    <property type="entry name" value="Winged helix-like DNA-binding domain superfamily/Winged helix DNA-binding domain"/>
    <property type="match status" value="1"/>
</dbReference>
<accession>A0A8J3VPW2</accession>
<dbReference type="SMART" id="SM00347">
    <property type="entry name" value="HTH_MARR"/>
    <property type="match status" value="1"/>
</dbReference>
<dbReference type="InterPro" id="IPR000835">
    <property type="entry name" value="HTH_MarR-typ"/>
</dbReference>
<dbReference type="GO" id="GO:0006950">
    <property type="term" value="P:response to stress"/>
    <property type="evidence" value="ECO:0007669"/>
    <property type="project" value="TreeGrafter"/>
</dbReference>
<dbReference type="Pfam" id="PF12802">
    <property type="entry name" value="MarR_2"/>
    <property type="match status" value="1"/>
</dbReference>
<proteinExistence type="predicted"/>
<dbReference type="InterPro" id="IPR036390">
    <property type="entry name" value="WH_DNA-bd_sf"/>
</dbReference>
<reference evidence="2" key="1">
    <citation type="submission" date="2021-01" db="EMBL/GenBank/DDBJ databases">
        <title>Whole genome shotgun sequence of Rugosimonospora africana NBRC 104875.</title>
        <authorList>
            <person name="Komaki H."/>
            <person name="Tamura T."/>
        </authorList>
    </citation>
    <scope>NUCLEOTIDE SEQUENCE</scope>
    <source>
        <strain evidence="2">NBRC 104875</strain>
    </source>
</reference>
<dbReference type="Proteomes" id="UP000642748">
    <property type="component" value="Unassembled WGS sequence"/>
</dbReference>
<organism evidence="2 3">
    <name type="scientific">Rugosimonospora africana</name>
    <dbReference type="NCBI Taxonomy" id="556532"/>
    <lineage>
        <taxon>Bacteria</taxon>
        <taxon>Bacillati</taxon>
        <taxon>Actinomycetota</taxon>
        <taxon>Actinomycetes</taxon>
        <taxon>Micromonosporales</taxon>
        <taxon>Micromonosporaceae</taxon>
        <taxon>Rugosimonospora</taxon>
    </lineage>
</organism>
<protein>
    <recommendedName>
        <fullName evidence="1">HTH marR-type domain-containing protein</fullName>
    </recommendedName>
</protein>
<dbReference type="PROSITE" id="PS50995">
    <property type="entry name" value="HTH_MARR_2"/>
    <property type="match status" value="1"/>
</dbReference>
<name>A0A8J3VPW2_9ACTN</name>
<comment type="caution">
    <text evidence="2">The sequence shown here is derived from an EMBL/GenBank/DDBJ whole genome shotgun (WGS) entry which is preliminary data.</text>
</comment>
<dbReference type="GO" id="GO:0003700">
    <property type="term" value="F:DNA-binding transcription factor activity"/>
    <property type="evidence" value="ECO:0007669"/>
    <property type="project" value="InterPro"/>
</dbReference>
<sequence length="141" mass="15865">MIRALSRVILVVPRVLDADLIREQRLPLNEYLVLMTLSEAPSRRMRMSELATACDLSMSGITRIVARLEGDKLVERVRCENDARGWHAVLTDAGLARLEEAWPTHLASVRRHIMDHLEGVDRAELARVLGRFGTSVRDSGP</sequence>
<evidence type="ECO:0000313" key="3">
    <source>
        <dbReference type="Proteomes" id="UP000642748"/>
    </source>
</evidence>